<evidence type="ECO:0000256" key="1">
    <source>
        <dbReference type="SAM" id="MobiDB-lite"/>
    </source>
</evidence>
<gene>
    <name evidence="2" type="ORF">NDU88_006497</name>
</gene>
<evidence type="ECO:0000313" key="2">
    <source>
        <dbReference type="EMBL" id="KAJ1153739.1"/>
    </source>
</evidence>
<proteinExistence type="predicted"/>
<dbReference type="EMBL" id="JANPWB010000009">
    <property type="protein sequence ID" value="KAJ1153739.1"/>
    <property type="molecule type" value="Genomic_DNA"/>
</dbReference>
<dbReference type="Proteomes" id="UP001066276">
    <property type="component" value="Chromosome 5"/>
</dbReference>
<protein>
    <submittedName>
        <fullName evidence="2">Uncharacterized protein</fullName>
    </submittedName>
</protein>
<reference evidence="2" key="1">
    <citation type="journal article" date="2022" name="bioRxiv">
        <title>Sequencing and chromosome-scale assembly of the giantPleurodeles waltlgenome.</title>
        <authorList>
            <person name="Brown T."/>
            <person name="Elewa A."/>
            <person name="Iarovenko S."/>
            <person name="Subramanian E."/>
            <person name="Araus A.J."/>
            <person name="Petzold A."/>
            <person name="Susuki M."/>
            <person name="Suzuki K.-i.T."/>
            <person name="Hayashi T."/>
            <person name="Toyoda A."/>
            <person name="Oliveira C."/>
            <person name="Osipova E."/>
            <person name="Leigh N.D."/>
            <person name="Simon A."/>
            <person name="Yun M.H."/>
        </authorList>
    </citation>
    <scope>NUCLEOTIDE SEQUENCE</scope>
    <source>
        <strain evidence="2">20211129_DDA</strain>
        <tissue evidence="2">Liver</tissue>
    </source>
</reference>
<feature type="compositionally biased region" description="Basic residues" evidence="1">
    <location>
        <begin position="31"/>
        <end position="55"/>
    </location>
</feature>
<organism evidence="2 3">
    <name type="scientific">Pleurodeles waltl</name>
    <name type="common">Iberian ribbed newt</name>
    <dbReference type="NCBI Taxonomy" id="8319"/>
    <lineage>
        <taxon>Eukaryota</taxon>
        <taxon>Metazoa</taxon>
        <taxon>Chordata</taxon>
        <taxon>Craniata</taxon>
        <taxon>Vertebrata</taxon>
        <taxon>Euteleostomi</taxon>
        <taxon>Amphibia</taxon>
        <taxon>Batrachia</taxon>
        <taxon>Caudata</taxon>
        <taxon>Salamandroidea</taxon>
        <taxon>Salamandridae</taxon>
        <taxon>Pleurodelinae</taxon>
        <taxon>Pleurodeles</taxon>
    </lineage>
</organism>
<evidence type="ECO:0000313" key="3">
    <source>
        <dbReference type="Proteomes" id="UP001066276"/>
    </source>
</evidence>
<dbReference type="AlphaFoldDB" id="A0AAV7RRD5"/>
<feature type="region of interest" description="Disordered" evidence="1">
    <location>
        <begin position="1"/>
        <end position="59"/>
    </location>
</feature>
<name>A0AAV7RRD5_PLEWA</name>
<comment type="caution">
    <text evidence="2">The sequence shown here is derived from an EMBL/GenBank/DDBJ whole genome shotgun (WGS) entry which is preliminary data.</text>
</comment>
<accession>A0AAV7RRD5</accession>
<keyword evidence="3" id="KW-1185">Reference proteome</keyword>
<sequence>MRANGTPRRPSLRCTVRGHSRLHPTVDSGRSRAHHKSLPGFSRGRRASGRQRRHSGVISAPPGREIFGLAWYPRLCRGPAADGHLGCVAEAGLAGIGPAGRGAPSLRGLPRVAAGAQGVLCTAGGRIHSALGACLEVQRHDGGLRLVAGDAAATAEDKNRLLGPISGASCLKTCEGHWEWQAHEPRSVARSQPDHQLRWRAGGLRLTAGACCGHRDCGVPCVRWEGALPLRLNRKDLYVKPADPSPEGAGAS</sequence>